<keyword evidence="11 14" id="KW-0460">Magnesium</keyword>
<gene>
    <name evidence="14 16" type="primary">ribB</name>
    <name evidence="16" type="ORF">FHG66_04585</name>
</gene>
<evidence type="ECO:0000256" key="2">
    <source>
        <dbReference type="ARBA" id="ARBA00001936"/>
    </source>
</evidence>
<name>A0A5C4N0N9_9RHOB</name>
<dbReference type="OrthoDB" id="9793111at2"/>
<comment type="function">
    <text evidence="3 14">Catalyzes the conversion of D-ribulose 5-phosphate to formate and 3,4-dihydroxy-2-butanone 4-phosphate.</text>
</comment>
<reference evidence="16 17" key="1">
    <citation type="submission" date="2019-06" db="EMBL/GenBank/DDBJ databases">
        <title>YIM 131921 draft genome.</title>
        <authorList>
            <person name="Jiang L."/>
        </authorList>
    </citation>
    <scope>NUCLEOTIDE SEQUENCE [LARGE SCALE GENOMIC DNA]</scope>
    <source>
        <strain evidence="16 17">YIM 131921</strain>
    </source>
</reference>
<comment type="cofactor">
    <cofactor evidence="14">
        <name>Mg(2+)</name>
        <dbReference type="ChEBI" id="CHEBI:18420"/>
    </cofactor>
    <cofactor evidence="14">
        <name>Mn(2+)</name>
        <dbReference type="ChEBI" id="CHEBI:29035"/>
    </cofactor>
    <text evidence="14">Binds 2 divalent metal cations per subunit. Magnesium or manganese.</text>
</comment>
<evidence type="ECO:0000256" key="12">
    <source>
        <dbReference type="ARBA" id="ARBA00023211"/>
    </source>
</evidence>
<evidence type="ECO:0000256" key="10">
    <source>
        <dbReference type="ARBA" id="ARBA00022723"/>
    </source>
</evidence>
<dbReference type="EMBL" id="VDFU01000003">
    <property type="protein sequence ID" value="TNC52073.1"/>
    <property type="molecule type" value="Genomic_DNA"/>
</dbReference>
<comment type="similarity">
    <text evidence="6">In the C-terminal section; belongs to the GTP cyclohydrolase II family.</text>
</comment>
<evidence type="ECO:0000256" key="4">
    <source>
        <dbReference type="ARBA" id="ARBA00004904"/>
    </source>
</evidence>
<comment type="cofactor">
    <cofactor evidence="2">
        <name>Mn(2+)</name>
        <dbReference type="ChEBI" id="CHEBI:29035"/>
    </cofactor>
</comment>
<dbReference type="PANTHER" id="PTHR21327:SF34">
    <property type="entry name" value="3,4-DIHYDROXY-2-BUTANONE 4-PHOSPHATE SYNTHASE"/>
    <property type="match status" value="1"/>
</dbReference>
<dbReference type="EC" id="4.1.99.12" evidence="7 14"/>
<feature type="binding site" evidence="14">
    <location>
        <position position="48"/>
    </location>
    <ligand>
        <name>D-ribulose 5-phosphate</name>
        <dbReference type="ChEBI" id="CHEBI:58121"/>
    </ligand>
</feature>
<evidence type="ECO:0000313" key="16">
    <source>
        <dbReference type="EMBL" id="TNC52073.1"/>
    </source>
</evidence>
<feature type="site" description="Essential for catalytic activity" evidence="14">
    <location>
        <position position="142"/>
    </location>
</feature>
<keyword evidence="9 14" id="KW-0686">Riboflavin biosynthesis</keyword>
<dbReference type="Gene3D" id="3.40.50.10990">
    <property type="entry name" value="GTP cyclohydrolase II"/>
    <property type="match status" value="1"/>
</dbReference>
<dbReference type="InterPro" id="IPR017945">
    <property type="entry name" value="DHBP_synth_RibB-like_a/b_dom"/>
</dbReference>
<dbReference type="Gene3D" id="3.90.870.10">
    <property type="entry name" value="DHBP synthase"/>
    <property type="match status" value="1"/>
</dbReference>
<feature type="binding site" evidence="14">
    <location>
        <position position="44"/>
    </location>
    <ligand>
        <name>Mg(2+)</name>
        <dbReference type="ChEBI" id="CHEBI:18420"/>
        <label>1</label>
    </ligand>
</feature>
<dbReference type="GO" id="GO:0030145">
    <property type="term" value="F:manganese ion binding"/>
    <property type="evidence" value="ECO:0007669"/>
    <property type="project" value="UniProtKB-UniRule"/>
</dbReference>
<dbReference type="Proteomes" id="UP000305887">
    <property type="component" value="Unassembled WGS sequence"/>
</dbReference>
<evidence type="ECO:0000313" key="17">
    <source>
        <dbReference type="Proteomes" id="UP000305887"/>
    </source>
</evidence>
<proteinExistence type="inferred from homology"/>
<evidence type="ECO:0000256" key="6">
    <source>
        <dbReference type="ARBA" id="ARBA00008976"/>
    </source>
</evidence>
<evidence type="ECO:0000256" key="9">
    <source>
        <dbReference type="ARBA" id="ARBA00022619"/>
    </source>
</evidence>
<comment type="similarity">
    <text evidence="5">In the N-terminal section; belongs to the DHBP synthase family.</text>
</comment>
<dbReference type="GO" id="GO:0009231">
    <property type="term" value="P:riboflavin biosynthetic process"/>
    <property type="evidence" value="ECO:0007669"/>
    <property type="project" value="UniProtKB-UniRule"/>
</dbReference>
<feature type="binding site" evidence="14">
    <location>
        <begin position="43"/>
        <end position="44"/>
    </location>
    <ligand>
        <name>D-ribulose 5-phosphate</name>
        <dbReference type="ChEBI" id="CHEBI:58121"/>
    </ligand>
</feature>
<keyword evidence="10 14" id="KW-0479">Metal-binding</keyword>
<evidence type="ECO:0000256" key="5">
    <source>
        <dbReference type="ARBA" id="ARBA00005520"/>
    </source>
</evidence>
<sequence length="376" mass="40807">MTLTYEQPGPVERDWADAISSTEDILEEARNGRMVVLVDHEDRENEGDVIIPAQMATPEKINFMARECRGLVCLALTERRVDELGLPLMASQNSSRHETAFTISIEAREGISTGISAHDRAHTIAVAIDAARGREDLATPGHVFPLRARDGGVLVRAGHTEAAVDIARLAGLNPSGVICEVMNEDGSMARLPELVAFAQRHGIKVGTISDLIAYRRRHDNLVRVSSERTIQSEFGGDWTLRIYTDQIQGAEHVALVKGDISGDEPVLVRMHAFDPLLDLVGTGGVGRAHEFQDAMRLIADEGRGAIILLRDLHMKLGGAEASPQTLRQYGLGAQILSSLGLSRIILLTNSPRPRVIGLDAYGLEIAGTRKITEGEG</sequence>
<dbReference type="GO" id="GO:0008686">
    <property type="term" value="F:3,4-dihydroxy-2-butanone-4-phosphate synthase activity"/>
    <property type="evidence" value="ECO:0007669"/>
    <property type="project" value="UniProtKB-UniRule"/>
</dbReference>
<evidence type="ECO:0000256" key="1">
    <source>
        <dbReference type="ARBA" id="ARBA00000141"/>
    </source>
</evidence>
<dbReference type="SUPFAM" id="SSF55821">
    <property type="entry name" value="YrdC/RibB"/>
    <property type="match status" value="1"/>
</dbReference>
<evidence type="ECO:0000256" key="14">
    <source>
        <dbReference type="HAMAP-Rule" id="MF_00180"/>
    </source>
</evidence>
<dbReference type="PANTHER" id="PTHR21327">
    <property type="entry name" value="GTP CYCLOHYDROLASE II-RELATED"/>
    <property type="match status" value="1"/>
</dbReference>
<organism evidence="16 17">
    <name type="scientific">Rubellimicrobium rubrum</name>
    <dbReference type="NCBI Taxonomy" id="2585369"/>
    <lineage>
        <taxon>Bacteria</taxon>
        <taxon>Pseudomonadati</taxon>
        <taxon>Pseudomonadota</taxon>
        <taxon>Alphaproteobacteria</taxon>
        <taxon>Rhodobacterales</taxon>
        <taxon>Roseobacteraceae</taxon>
        <taxon>Rubellimicrobium</taxon>
    </lineage>
</organism>
<comment type="subunit">
    <text evidence="14">Homodimer.</text>
</comment>
<comment type="caution">
    <text evidence="16">The sequence shown here is derived from an EMBL/GenBank/DDBJ whole genome shotgun (WGS) entry which is preliminary data.</text>
</comment>
<evidence type="ECO:0000259" key="15">
    <source>
        <dbReference type="Pfam" id="PF00925"/>
    </source>
</evidence>
<dbReference type="Pfam" id="PF00926">
    <property type="entry name" value="DHBP_synthase"/>
    <property type="match status" value="1"/>
</dbReference>
<feature type="binding site" evidence="14">
    <location>
        <position position="159"/>
    </location>
    <ligand>
        <name>Mg(2+)</name>
        <dbReference type="ChEBI" id="CHEBI:18420"/>
        <label>2</label>
    </ligand>
</feature>
<keyword evidence="13 14" id="KW-0456">Lyase</keyword>
<dbReference type="AlphaFoldDB" id="A0A5C4N0N9"/>
<protein>
    <recommendedName>
        <fullName evidence="8 14">3,4-dihydroxy-2-butanone 4-phosphate synthase</fullName>
        <shortName evidence="14">DHBP synthase</shortName>
        <ecNumber evidence="7 14">4.1.99.12</ecNumber>
    </recommendedName>
</protein>
<dbReference type="RefSeq" id="WP_139075494.1">
    <property type="nucleotide sequence ID" value="NZ_VDFU01000003.1"/>
</dbReference>
<dbReference type="NCBIfam" id="TIGR00506">
    <property type="entry name" value="ribB"/>
    <property type="match status" value="1"/>
</dbReference>
<evidence type="ECO:0000256" key="7">
    <source>
        <dbReference type="ARBA" id="ARBA00012153"/>
    </source>
</evidence>
<keyword evidence="17" id="KW-1185">Reference proteome</keyword>
<feature type="binding site" evidence="14">
    <location>
        <begin position="156"/>
        <end position="160"/>
    </location>
    <ligand>
        <name>D-ribulose 5-phosphate</name>
        <dbReference type="ChEBI" id="CHEBI:58121"/>
    </ligand>
</feature>
<evidence type="ECO:0000256" key="8">
    <source>
        <dbReference type="ARBA" id="ARBA00018836"/>
    </source>
</evidence>
<dbReference type="UniPathway" id="UPA00275">
    <property type="reaction ID" value="UER00399"/>
</dbReference>
<dbReference type="HAMAP" id="MF_00180">
    <property type="entry name" value="RibB"/>
    <property type="match status" value="1"/>
</dbReference>
<dbReference type="InterPro" id="IPR000422">
    <property type="entry name" value="DHBP_synthase_RibB"/>
</dbReference>
<dbReference type="SUPFAM" id="SSF142695">
    <property type="entry name" value="RibA-like"/>
    <property type="match status" value="1"/>
</dbReference>
<comment type="pathway">
    <text evidence="4 14">Cofactor biosynthesis; riboflavin biosynthesis; 2-hydroxy-3-oxobutyl phosphate from D-ribulose 5-phosphate: step 1/1.</text>
</comment>
<feature type="site" description="Essential for catalytic activity" evidence="14">
    <location>
        <position position="180"/>
    </location>
</feature>
<comment type="similarity">
    <text evidence="14">Belongs to the DHBP synthase family.</text>
</comment>
<dbReference type="GO" id="GO:0003935">
    <property type="term" value="F:GTP cyclohydrolase II activity"/>
    <property type="evidence" value="ECO:0007669"/>
    <property type="project" value="TreeGrafter"/>
</dbReference>
<dbReference type="InterPro" id="IPR032677">
    <property type="entry name" value="GTP_cyclohydro_II"/>
</dbReference>
<dbReference type="InterPro" id="IPR036144">
    <property type="entry name" value="RibA-like_sf"/>
</dbReference>
<feature type="domain" description="GTP cyclohydrolase II" evidence="15">
    <location>
        <begin position="225"/>
        <end position="368"/>
    </location>
</feature>
<comment type="catalytic activity">
    <reaction evidence="1 14">
        <text>D-ribulose 5-phosphate = (2S)-2-hydroxy-3-oxobutyl phosphate + formate + H(+)</text>
        <dbReference type="Rhea" id="RHEA:18457"/>
        <dbReference type="ChEBI" id="CHEBI:15378"/>
        <dbReference type="ChEBI" id="CHEBI:15740"/>
        <dbReference type="ChEBI" id="CHEBI:58121"/>
        <dbReference type="ChEBI" id="CHEBI:58830"/>
        <dbReference type="EC" id="4.1.99.12"/>
    </reaction>
</comment>
<dbReference type="FunFam" id="3.90.870.10:FF:000001">
    <property type="entry name" value="Riboflavin biosynthesis protein RibBA"/>
    <property type="match status" value="1"/>
</dbReference>
<feature type="binding site" evidence="14">
    <location>
        <position position="44"/>
    </location>
    <ligand>
        <name>Mg(2+)</name>
        <dbReference type="ChEBI" id="CHEBI:18420"/>
        <label>2</label>
    </ligand>
</feature>
<accession>A0A5C4N0N9</accession>
<dbReference type="PIRSF" id="PIRSF001259">
    <property type="entry name" value="RibA"/>
    <property type="match status" value="1"/>
</dbReference>
<evidence type="ECO:0000256" key="11">
    <source>
        <dbReference type="ARBA" id="ARBA00022842"/>
    </source>
</evidence>
<evidence type="ECO:0000256" key="3">
    <source>
        <dbReference type="ARBA" id="ARBA00002284"/>
    </source>
</evidence>
<keyword evidence="12 14" id="KW-0464">Manganese</keyword>
<dbReference type="Pfam" id="PF00925">
    <property type="entry name" value="GTP_cyclohydro2"/>
    <property type="match status" value="1"/>
</dbReference>
<dbReference type="GO" id="GO:0005829">
    <property type="term" value="C:cytosol"/>
    <property type="evidence" value="ECO:0007669"/>
    <property type="project" value="TreeGrafter"/>
</dbReference>
<evidence type="ECO:0000256" key="13">
    <source>
        <dbReference type="ARBA" id="ARBA00023239"/>
    </source>
</evidence>
<dbReference type="GO" id="GO:0000287">
    <property type="term" value="F:magnesium ion binding"/>
    <property type="evidence" value="ECO:0007669"/>
    <property type="project" value="UniProtKB-UniRule"/>
</dbReference>